<dbReference type="EMBL" id="CAJNOR010003570">
    <property type="protein sequence ID" value="CAF1426705.1"/>
    <property type="molecule type" value="Genomic_DNA"/>
</dbReference>
<reference evidence="10" key="1">
    <citation type="submission" date="2021-02" db="EMBL/GenBank/DDBJ databases">
        <authorList>
            <person name="Nowell W R."/>
        </authorList>
    </citation>
    <scope>NUCLEOTIDE SEQUENCE</scope>
</reference>
<dbReference type="AlphaFoldDB" id="A0A815MRT2"/>
<dbReference type="PRINTS" id="PR01262">
    <property type="entry name" value="INNEXIN"/>
</dbReference>
<protein>
    <recommendedName>
        <fullName evidence="9">Innexin</fullName>
    </recommendedName>
</protein>
<dbReference type="PROSITE" id="PS51013">
    <property type="entry name" value="PANNEXIN"/>
    <property type="match status" value="1"/>
</dbReference>
<evidence type="ECO:0000313" key="10">
    <source>
        <dbReference type="EMBL" id="CAF1426705.1"/>
    </source>
</evidence>
<evidence type="ECO:0000313" key="11">
    <source>
        <dbReference type="Proteomes" id="UP000663828"/>
    </source>
</evidence>
<evidence type="ECO:0000256" key="6">
    <source>
        <dbReference type="ARBA" id="ARBA00023065"/>
    </source>
</evidence>
<evidence type="ECO:0000256" key="7">
    <source>
        <dbReference type="ARBA" id="ARBA00023136"/>
    </source>
</evidence>
<feature type="transmembrane region" description="Helical" evidence="9">
    <location>
        <begin position="205"/>
        <end position="227"/>
    </location>
</feature>
<dbReference type="Pfam" id="PF00876">
    <property type="entry name" value="Innexin"/>
    <property type="match status" value="1"/>
</dbReference>
<name>A0A815MRT2_ADIRI</name>
<comment type="similarity">
    <text evidence="9">Belongs to the pannexin family.</text>
</comment>
<keyword evidence="11" id="KW-1185">Reference proteome</keyword>
<feature type="transmembrane region" description="Helical" evidence="9">
    <location>
        <begin position="308"/>
        <end position="333"/>
    </location>
</feature>
<evidence type="ECO:0000256" key="2">
    <source>
        <dbReference type="ARBA" id="ARBA00022448"/>
    </source>
</evidence>
<dbReference type="GO" id="GO:0005921">
    <property type="term" value="C:gap junction"/>
    <property type="evidence" value="ECO:0007669"/>
    <property type="project" value="UniProtKB-UniRule"/>
</dbReference>
<comment type="subcellular location">
    <subcellularLocation>
        <location evidence="1 9">Cell membrane</location>
        <topology evidence="1 9">Multi-pass membrane protein</topology>
    </subcellularLocation>
</comment>
<feature type="transmembrane region" description="Helical" evidence="9">
    <location>
        <begin position="30"/>
        <end position="49"/>
    </location>
</feature>
<comment type="caution">
    <text evidence="10">The sequence shown here is derived from an EMBL/GenBank/DDBJ whole genome shotgun (WGS) entry which is preliminary data.</text>
</comment>
<gene>
    <name evidence="9" type="primary">inx</name>
    <name evidence="10" type="ORF">XAT740_LOCUS35548</name>
</gene>
<evidence type="ECO:0000256" key="4">
    <source>
        <dbReference type="ARBA" id="ARBA00022692"/>
    </source>
</evidence>
<keyword evidence="8 9" id="KW-0407">Ion channel</keyword>
<keyword evidence="7 9" id="KW-0472">Membrane</keyword>
<evidence type="ECO:0000256" key="8">
    <source>
        <dbReference type="ARBA" id="ARBA00023303"/>
    </source>
</evidence>
<evidence type="ECO:0000256" key="9">
    <source>
        <dbReference type="RuleBase" id="RU010713"/>
    </source>
</evidence>
<dbReference type="GO" id="GO:0005886">
    <property type="term" value="C:plasma membrane"/>
    <property type="evidence" value="ECO:0007669"/>
    <property type="project" value="UniProtKB-SubCell"/>
</dbReference>
<keyword evidence="5 9" id="KW-1133">Transmembrane helix</keyword>
<evidence type="ECO:0000256" key="1">
    <source>
        <dbReference type="ARBA" id="ARBA00004651"/>
    </source>
</evidence>
<keyword evidence="6 9" id="KW-0406">Ion transport</keyword>
<dbReference type="PANTHER" id="PTHR11893:SF36">
    <property type="entry name" value="INNEXIN-5"/>
    <property type="match status" value="1"/>
</dbReference>
<organism evidence="10 11">
    <name type="scientific">Adineta ricciae</name>
    <name type="common">Rotifer</name>
    <dbReference type="NCBI Taxonomy" id="249248"/>
    <lineage>
        <taxon>Eukaryota</taxon>
        <taxon>Metazoa</taxon>
        <taxon>Spiralia</taxon>
        <taxon>Gnathifera</taxon>
        <taxon>Rotifera</taxon>
        <taxon>Eurotatoria</taxon>
        <taxon>Bdelloidea</taxon>
        <taxon>Adinetida</taxon>
        <taxon>Adinetidae</taxon>
        <taxon>Adineta</taxon>
    </lineage>
</organism>
<accession>A0A815MRT2</accession>
<evidence type="ECO:0000256" key="5">
    <source>
        <dbReference type="ARBA" id="ARBA00022989"/>
    </source>
</evidence>
<comment type="function">
    <text evidence="9">Structural component of the gap junctions.</text>
</comment>
<sequence length="440" mass="52599">MADTILKLSRGLVHIDTNNDFRSDEIHYQVTFTFLIIAAVASTTLQFYADPIQCIQPAQFTDGYTSFARKICWLNNTYFYPQTYTRLPMDKNERQQHTLRYYQWLPFVYLIQAFFFLLPHLIWISFYQKNGLNPGLVVEQGKKFDEKSNTGQRIAKEVERYLMCRRLAQCKKKLLLRSNIHQDSPSQSESLLPNVSFRIRYRSSYVVSLYLFIKVLYLLNIIIQVYFLNLLLSTGKYGFVRFGFDTMKYLFQSTIRERIVNLSYKHQQLFPFVTLCDFHIRELGQDHYYTIECILLINIFYEKIYFAMWIWFVVLFVISLISFVYSFCLYVPFFTRYRFIDKVIHSIHAKYPPSNPTNQITTNDHEEHGRDLLDSDKRRREFVNWLQRDGVFLLRLLYSHAGTAVVVQCVEDLIKIWVENYEDRGKLGEKLLKNEFEFSR</sequence>
<dbReference type="GO" id="GO:0005243">
    <property type="term" value="F:gap junction channel activity"/>
    <property type="evidence" value="ECO:0007669"/>
    <property type="project" value="TreeGrafter"/>
</dbReference>
<dbReference type="Proteomes" id="UP000663828">
    <property type="component" value="Unassembled WGS sequence"/>
</dbReference>
<evidence type="ECO:0000256" key="3">
    <source>
        <dbReference type="ARBA" id="ARBA00022475"/>
    </source>
</evidence>
<dbReference type="PANTHER" id="PTHR11893">
    <property type="entry name" value="INNEXIN"/>
    <property type="match status" value="1"/>
</dbReference>
<keyword evidence="3" id="KW-1003">Cell membrane</keyword>
<keyword evidence="2 9" id="KW-0813">Transport</keyword>
<proteinExistence type="inferred from homology"/>
<dbReference type="InterPro" id="IPR000990">
    <property type="entry name" value="Innexin"/>
</dbReference>
<dbReference type="GO" id="GO:0034220">
    <property type="term" value="P:monoatomic ion transmembrane transport"/>
    <property type="evidence" value="ECO:0007669"/>
    <property type="project" value="UniProtKB-KW"/>
</dbReference>
<keyword evidence="4 9" id="KW-0812">Transmembrane</keyword>
<feature type="transmembrane region" description="Helical" evidence="9">
    <location>
        <begin position="107"/>
        <end position="126"/>
    </location>
</feature>